<dbReference type="Pfam" id="PF17800">
    <property type="entry name" value="NPL"/>
    <property type="match status" value="1"/>
</dbReference>
<dbReference type="GO" id="GO:0000978">
    <property type="term" value="F:RNA polymerase II cis-regulatory region sequence-specific DNA binding"/>
    <property type="evidence" value="ECO:0007669"/>
    <property type="project" value="TreeGrafter"/>
</dbReference>
<dbReference type="STRING" id="307972.A0A2G8L3R4"/>
<dbReference type="GO" id="GO:0008270">
    <property type="term" value="F:zinc ion binding"/>
    <property type="evidence" value="ECO:0007669"/>
    <property type="project" value="UniProtKB-KW"/>
</dbReference>
<reference evidence="11 12" key="1">
    <citation type="journal article" date="2017" name="PLoS Biol.">
        <title>The sea cucumber genome provides insights into morphological evolution and visceral regeneration.</title>
        <authorList>
            <person name="Zhang X."/>
            <person name="Sun L."/>
            <person name="Yuan J."/>
            <person name="Sun Y."/>
            <person name="Gao Y."/>
            <person name="Zhang L."/>
            <person name="Li S."/>
            <person name="Dai H."/>
            <person name="Hamel J.F."/>
            <person name="Liu C."/>
            <person name="Yu Y."/>
            <person name="Liu S."/>
            <person name="Lin W."/>
            <person name="Guo K."/>
            <person name="Jin S."/>
            <person name="Xu P."/>
            <person name="Storey K.B."/>
            <person name="Huan P."/>
            <person name="Zhang T."/>
            <person name="Zhou Y."/>
            <person name="Zhang J."/>
            <person name="Lin C."/>
            <person name="Li X."/>
            <person name="Xing L."/>
            <person name="Huo D."/>
            <person name="Sun M."/>
            <person name="Wang L."/>
            <person name="Mercier A."/>
            <person name="Li F."/>
            <person name="Yang H."/>
            <person name="Xiang J."/>
        </authorList>
    </citation>
    <scope>NUCLEOTIDE SEQUENCE [LARGE SCALE GENOMIC DNA]</scope>
    <source>
        <strain evidence="11">Shaxun</strain>
        <tissue evidence="11">Muscle</tissue>
    </source>
</reference>
<name>A0A2G8L3R4_STIJA</name>
<dbReference type="GO" id="GO:0005634">
    <property type="term" value="C:nucleus"/>
    <property type="evidence" value="ECO:0007669"/>
    <property type="project" value="UniProtKB-SubCell"/>
</dbReference>
<feature type="compositionally biased region" description="Acidic residues" evidence="9">
    <location>
        <begin position="253"/>
        <end position="265"/>
    </location>
</feature>
<protein>
    <submittedName>
        <fullName evidence="11">Putative zinc finger protein</fullName>
    </submittedName>
</protein>
<evidence type="ECO:0000256" key="4">
    <source>
        <dbReference type="ARBA" id="ARBA00022737"/>
    </source>
</evidence>
<dbReference type="Pfam" id="PF00096">
    <property type="entry name" value="zf-C2H2"/>
    <property type="match status" value="2"/>
</dbReference>
<dbReference type="Gene3D" id="3.30.160.60">
    <property type="entry name" value="Classic Zinc Finger"/>
    <property type="match status" value="6"/>
</dbReference>
<dbReference type="EMBL" id="MRZV01000231">
    <property type="protein sequence ID" value="PIK54882.1"/>
    <property type="molecule type" value="Genomic_DNA"/>
</dbReference>
<evidence type="ECO:0000256" key="6">
    <source>
        <dbReference type="ARBA" id="ARBA00022833"/>
    </source>
</evidence>
<evidence type="ECO:0000313" key="11">
    <source>
        <dbReference type="EMBL" id="PIK54882.1"/>
    </source>
</evidence>
<evidence type="ECO:0000256" key="9">
    <source>
        <dbReference type="SAM" id="MobiDB-lite"/>
    </source>
</evidence>
<evidence type="ECO:0000256" key="5">
    <source>
        <dbReference type="ARBA" id="ARBA00022771"/>
    </source>
</evidence>
<dbReference type="Gene3D" id="2.60.120.340">
    <property type="entry name" value="Nucleoplasmin core domain"/>
    <property type="match status" value="1"/>
</dbReference>
<feature type="domain" description="C2H2-type" evidence="10">
    <location>
        <begin position="483"/>
        <end position="510"/>
    </location>
</feature>
<sequence length="605" mass="67742">MSGKLLFGEESVSPESIIISVPVDINMLWGAVLQPGEPYTELVVDEIRLSMASLEFRSSKTTVPCPTSHVVVTTVKGEYLLCSLEKGSTPQQSLDLVLQPKEEVTFCIEGTGVVHLTGYTPESPLAQEYVEVSPEEDMIYVDEQGSDEPDLVRASQVPSAQSNVKSETSSATIEGIYPDEIPGRQNLDTCSDTSNPVVDMVKTEQADNISSEGLYEVIDMVKTEQPDNISSEGLYEGWILEDHHPVNQSSGFSEDEGSHDDEDQDTVNNLSDNSIKLQPTSINPLRKQLRSSSILVNQAKGVLKKLKQMPYQCSYCFKEFSSKLACRRHQDAHSEAAVSTSNGVLYTNASNEEEELLEDNDPGHREERAKKKSSCTVGRPYSCKICKTSFTLLTSYIAHQRLHSVDNAVKVPPYQAEPNHSRSLQITSEVETSPGDDEDTQSRVTDGPRNREQPNHCQYCRKPFSSNSKRVLHERKHTGEKPYKCKHCLRGFAAVGDCKRHEQLHTEEGMINLPRCRYCSKPFYSISKCLIHERIHTGEKPFKCGLCDRAFSQKGHLKTHERTHTGERPYQCQHCDRGFSTGSGRKKHERLHTGKKSLKLKITCN</sequence>
<organism evidence="11 12">
    <name type="scientific">Stichopus japonicus</name>
    <name type="common">Sea cucumber</name>
    <dbReference type="NCBI Taxonomy" id="307972"/>
    <lineage>
        <taxon>Eukaryota</taxon>
        <taxon>Metazoa</taxon>
        <taxon>Echinodermata</taxon>
        <taxon>Eleutherozoa</taxon>
        <taxon>Echinozoa</taxon>
        <taxon>Holothuroidea</taxon>
        <taxon>Aspidochirotacea</taxon>
        <taxon>Aspidochirotida</taxon>
        <taxon>Stichopodidae</taxon>
        <taxon>Apostichopus</taxon>
    </lineage>
</organism>
<feature type="region of interest" description="Disordered" evidence="9">
    <location>
        <begin position="245"/>
        <end position="283"/>
    </location>
</feature>
<feature type="domain" description="C2H2-type" evidence="10">
    <location>
        <begin position="570"/>
        <end position="597"/>
    </location>
</feature>
<keyword evidence="12" id="KW-1185">Reference proteome</keyword>
<evidence type="ECO:0000256" key="8">
    <source>
        <dbReference type="PROSITE-ProRule" id="PRU00042"/>
    </source>
</evidence>
<comment type="caution">
    <text evidence="11">The sequence shown here is derived from an EMBL/GenBank/DDBJ whole genome shotgun (WGS) entry which is preliminary data.</text>
</comment>
<dbReference type="FunFam" id="3.30.160.60:FF:000733">
    <property type="entry name" value="Zinc finger protein 236 variant"/>
    <property type="match status" value="1"/>
</dbReference>
<feature type="region of interest" description="Disordered" evidence="9">
    <location>
        <begin position="351"/>
        <end position="372"/>
    </location>
</feature>
<feature type="compositionally biased region" description="Polar residues" evidence="9">
    <location>
        <begin position="421"/>
        <end position="431"/>
    </location>
</feature>
<dbReference type="InterPro" id="IPR041232">
    <property type="entry name" value="NPL"/>
</dbReference>
<dbReference type="PROSITE" id="PS00028">
    <property type="entry name" value="ZINC_FINGER_C2H2_1"/>
    <property type="match status" value="7"/>
</dbReference>
<dbReference type="PANTHER" id="PTHR23226:SF416">
    <property type="entry name" value="FI01424P"/>
    <property type="match status" value="1"/>
</dbReference>
<keyword evidence="3" id="KW-0479">Metal-binding</keyword>
<dbReference type="InterPro" id="IPR013087">
    <property type="entry name" value="Znf_C2H2_type"/>
</dbReference>
<proteinExistence type="inferred from homology"/>
<dbReference type="FunFam" id="3.30.160.60:FF:000446">
    <property type="entry name" value="Zinc finger protein"/>
    <property type="match status" value="1"/>
</dbReference>
<feature type="domain" description="C2H2-type" evidence="10">
    <location>
        <begin position="311"/>
        <end position="334"/>
    </location>
</feature>
<dbReference type="GO" id="GO:0000981">
    <property type="term" value="F:DNA-binding transcription factor activity, RNA polymerase II-specific"/>
    <property type="evidence" value="ECO:0007669"/>
    <property type="project" value="TreeGrafter"/>
</dbReference>
<feature type="region of interest" description="Disordered" evidence="9">
    <location>
        <begin position="413"/>
        <end position="454"/>
    </location>
</feature>
<dbReference type="AlphaFoldDB" id="A0A2G8L3R4"/>
<dbReference type="PROSITE" id="PS50157">
    <property type="entry name" value="ZINC_FINGER_C2H2_2"/>
    <property type="match status" value="7"/>
</dbReference>
<feature type="domain" description="C2H2-type" evidence="10">
    <location>
        <begin position="455"/>
        <end position="482"/>
    </location>
</feature>
<feature type="domain" description="C2H2-type" evidence="10">
    <location>
        <begin position="542"/>
        <end position="569"/>
    </location>
</feature>
<dbReference type="Proteomes" id="UP000230750">
    <property type="component" value="Unassembled WGS sequence"/>
</dbReference>
<keyword evidence="4" id="KW-0677">Repeat</keyword>
<evidence type="ECO:0000256" key="1">
    <source>
        <dbReference type="ARBA" id="ARBA00004123"/>
    </source>
</evidence>
<evidence type="ECO:0000256" key="3">
    <source>
        <dbReference type="ARBA" id="ARBA00022723"/>
    </source>
</evidence>
<evidence type="ECO:0000259" key="10">
    <source>
        <dbReference type="PROSITE" id="PS50157"/>
    </source>
</evidence>
<dbReference type="SUPFAM" id="SSF57667">
    <property type="entry name" value="beta-beta-alpha zinc fingers"/>
    <property type="match status" value="4"/>
</dbReference>
<gene>
    <name evidence="11" type="ORF">BSL78_08219</name>
</gene>
<evidence type="ECO:0000313" key="12">
    <source>
        <dbReference type="Proteomes" id="UP000230750"/>
    </source>
</evidence>
<comment type="subcellular location">
    <subcellularLocation>
        <location evidence="1">Nucleus</location>
    </subcellularLocation>
</comment>
<comment type="similarity">
    <text evidence="2">Belongs to the histone deacetylase HD2 family.</text>
</comment>
<dbReference type="FunFam" id="3.30.160.60:FF:002343">
    <property type="entry name" value="Zinc finger protein 33A"/>
    <property type="match status" value="1"/>
</dbReference>
<keyword evidence="7" id="KW-0539">Nucleus</keyword>
<feature type="compositionally biased region" description="Polar residues" evidence="9">
    <location>
        <begin position="266"/>
        <end position="283"/>
    </location>
</feature>
<evidence type="ECO:0000256" key="7">
    <source>
        <dbReference type="ARBA" id="ARBA00023242"/>
    </source>
</evidence>
<dbReference type="InterPro" id="IPR036236">
    <property type="entry name" value="Znf_C2H2_sf"/>
</dbReference>
<accession>A0A2G8L3R4</accession>
<dbReference type="PANTHER" id="PTHR23226">
    <property type="entry name" value="ZINC FINGER AND SCAN DOMAIN-CONTAINING"/>
    <property type="match status" value="1"/>
</dbReference>
<keyword evidence="6" id="KW-0862">Zinc</keyword>
<dbReference type="OrthoDB" id="9749989at2759"/>
<dbReference type="SMART" id="SM00355">
    <property type="entry name" value="ZnF_C2H2"/>
    <property type="match status" value="7"/>
</dbReference>
<evidence type="ECO:0000256" key="2">
    <source>
        <dbReference type="ARBA" id="ARBA00006673"/>
    </source>
</evidence>
<keyword evidence="5 8" id="KW-0863">Zinc-finger</keyword>
<feature type="domain" description="C2H2-type" evidence="10">
    <location>
        <begin position="514"/>
        <end position="541"/>
    </location>
</feature>
<feature type="compositionally biased region" description="Acidic residues" evidence="9">
    <location>
        <begin position="351"/>
        <end position="360"/>
    </location>
</feature>
<feature type="domain" description="C2H2-type" evidence="10">
    <location>
        <begin position="381"/>
        <end position="408"/>
    </location>
</feature>